<reference evidence="2" key="1">
    <citation type="journal article" date="2019" name="bioRxiv">
        <title>The Genome of the Zebra Mussel, Dreissena polymorpha: A Resource for Invasive Species Research.</title>
        <authorList>
            <person name="McCartney M.A."/>
            <person name="Auch B."/>
            <person name="Kono T."/>
            <person name="Mallez S."/>
            <person name="Zhang Y."/>
            <person name="Obille A."/>
            <person name="Becker A."/>
            <person name="Abrahante J.E."/>
            <person name="Garbe J."/>
            <person name="Badalamenti J.P."/>
            <person name="Herman A."/>
            <person name="Mangelson H."/>
            <person name="Liachko I."/>
            <person name="Sullivan S."/>
            <person name="Sone E.D."/>
            <person name="Koren S."/>
            <person name="Silverstein K.A.T."/>
            <person name="Beckman K.B."/>
            <person name="Gohl D.M."/>
        </authorList>
    </citation>
    <scope>NUCLEOTIDE SEQUENCE</scope>
    <source>
        <strain evidence="2">Duluth1</strain>
        <tissue evidence="2">Whole animal</tissue>
    </source>
</reference>
<name>A0A9D4IIH7_DREPO</name>
<feature type="compositionally biased region" description="Polar residues" evidence="1">
    <location>
        <begin position="380"/>
        <end position="392"/>
    </location>
</feature>
<sequence>MDIRRKLSSGSESFSEGTSRFFSSVIAKKNGLMNDLSNKIESVGATLMKRSSSGSSLSDSDGPTLPEAKVYPLNRKISDALQEKYPKQASVVHTTVVAEVNPIQKIQKNRENVKRAASMDRNQNDRATTRYPRQSSLASTGSSVNDDIYHVVGVNMSFDEPLYSPSSKTPTPEKTGSQVIKKGKKTPPPIPPPPYNPNKTGRRSSTSSPKISSGHSSDSEKCEKYANGDKNTYIEKDKAKAPTFSSTKRRSSTVDEMLFDDYVEHQPEPVVAEPAVVSDPTINKRRTLLPMGDLISFDEPELEDFHPRRVNPKSRDSFRSAEKSFTSISSEDGSGVEQVFEESESKADTEIARDFANQVSVESSEPEYERSSRRLDSMGSEKSWSSQYSLDSQPDDLTLECMGFMKAFVSKIFNP</sequence>
<dbReference type="EMBL" id="JAIWYP010000009">
    <property type="protein sequence ID" value="KAH3776811.1"/>
    <property type="molecule type" value="Genomic_DNA"/>
</dbReference>
<feature type="compositionally biased region" description="Low complexity" evidence="1">
    <location>
        <begin position="204"/>
        <end position="216"/>
    </location>
</feature>
<organism evidence="2 3">
    <name type="scientific">Dreissena polymorpha</name>
    <name type="common">Zebra mussel</name>
    <name type="synonym">Mytilus polymorpha</name>
    <dbReference type="NCBI Taxonomy" id="45954"/>
    <lineage>
        <taxon>Eukaryota</taxon>
        <taxon>Metazoa</taxon>
        <taxon>Spiralia</taxon>
        <taxon>Lophotrochozoa</taxon>
        <taxon>Mollusca</taxon>
        <taxon>Bivalvia</taxon>
        <taxon>Autobranchia</taxon>
        <taxon>Heteroconchia</taxon>
        <taxon>Euheterodonta</taxon>
        <taxon>Imparidentia</taxon>
        <taxon>Neoheterodontei</taxon>
        <taxon>Myida</taxon>
        <taxon>Dreissenoidea</taxon>
        <taxon>Dreissenidae</taxon>
        <taxon>Dreissena</taxon>
    </lineage>
</organism>
<reference evidence="2" key="2">
    <citation type="submission" date="2020-11" db="EMBL/GenBank/DDBJ databases">
        <authorList>
            <person name="McCartney M.A."/>
            <person name="Auch B."/>
            <person name="Kono T."/>
            <person name="Mallez S."/>
            <person name="Becker A."/>
            <person name="Gohl D.M."/>
            <person name="Silverstein K.A.T."/>
            <person name="Koren S."/>
            <person name="Bechman K.B."/>
            <person name="Herman A."/>
            <person name="Abrahante J.E."/>
            <person name="Garbe J."/>
        </authorList>
    </citation>
    <scope>NUCLEOTIDE SEQUENCE</scope>
    <source>
        <strain evidence="2">Duluth1</strain>
        <tissue evidence="2">Whole animal</tissue>
    </source>
</reference>
<gene>
    <name evidence="2" type="ORF">DPMN_178244</name>
</gene>
<dbReference type="AlphaFoldDB" id="A0A9D4IIH7"/>
<evidence type="ECO:0000313" key="3">
    <source>
        <dbReference type="Proteomes" id="UP000828390"/>
    </source>
</evidence>
<feature type="compositionally biased region" description="Basic and acidic residues" evidence="1">
    <location>
        <begin position="109"/>
        <end position="128"/>
    </location>
</feature>
<comment type="caution">
    <text evidence="2">The sequence shown here is derived from an EMBL/GenBank/DDBJ whole genome shotgun (WGS) entry which is preliminary data.</text>
</comment>
<proteinExistence type="predicted"/>
<feature type="region of interest" description="Disordered" evidence="1">
    <location>
        <begin position="160"/>
        <end position="251"/>
    </location>
</feature>
<feature type="compositionally biased region" description="Polar residues" evidence="1">
    <location>
        <begin position="164"/>
        <end position="178"/>
    </location>
</feature>
<evidence type="ECO:0000313" key="2">
    <source>
        <dbReference type="EMBL" id="KAH3776811.1"/>
    </source>
</evidence>
<feature type="compositionally biased region" description="Polar residues" evidence="1">
    <location>
        <begin position="323"/>
        <end position="332"/>
    </location>
</feature>
<feature type="compositionally biased region" description="Basic and acidic residues" evidence="1">
    <location>
        <begin position="343"/>
        <end position="353"/>
    </location>
</feature>
<feature type="region of interest" description="Disordered" evidence="1">
    <location>
        <begin position="109"/>
        <end position="143"/>
    </location>
</feature>
<feature type="compositionally biased region" description="Basic and acidic residues" evidence="1">
    <location>
        <begin position="306"/>
        <end position="322"/>
    </location>
</feature>
<protein>
    <submittedName>
        <fullName evidence="2">Uncharacterized protein</fullName>
    </submittedName>
</protein>
<feature type="compositionally biased region" description="Basic and acidic residues" evidence="1">
    <location>
        <begin position="217"/>
        <end position="240"/>
    </location>
</feature>
<feature type="region of interest" description="Disordered" evidence="1">
    <location>
        <begin position="306"/>
        <end position="392"/>
    </location>
</feature>
<accession>A0A9D4IIH7</accession>
<feature type="compositionally biased region" description="Pro residues" evidence="1">
    <location>
        <begin position="186"/>
        <end position="196"/>
    </location>
</feature>
<feature type="compositionally biased region" description="Polar residues" evidence="1">
    <location>
        <begin position="131"/>
        <end position="143"/>
    </location>
</feature>
<keyword evidence="3" id="KW-1185">Reference proteome</keyword>
<dbReference type="Proteomes" id="UP000828390">
    <property type="component" value="Unassembled WGS sequence"/>
</dbReference>
<evidence type="ECO:0000256" key="1">
    <source>
        <dbReference type="SAM" id="MobiDB-lite"/>
    </source>
</evidence>
<feature type="compositionally biased region" description="Basic and acidic residues" evidence="1">
    <location>
        <begin position="367"/>
        <end position="376"/>
    </location>
</feature>
<feature type="non-terminal residue" evidence="2">
    <location>
        <position position="415"/>
    </location>
</feature>